<evidence type="ECO:0000259" key="9">
    <source>
        <dbReference type="Pfam" id="PF23368"/>
    </source>
</evidence>
<keyword evidence="7" id="KW-0472">Membrane</keyword>
<dbReference type="RefSeq" id="WP_153215174.1">
    <property type="nucleotide sequence ID" value="NZ_WIBF01000003.1"/>
</dbReference>
<comment type="caution">
    <text evidence="10">The sequence shown here is derived from an EMBL/GenBank/DDBJ whole genome shotgun (WGS) entry which is preliminary data.</text>
</comment>
<dbReference type="CDD" id="cd07332">
    <property type="entry name" value="M48C_Oma1_like"/>
    <property type="match status" value="1"/>
</dbReference>
<reference evidence="10 11" key="1">
    <citation type="submission" date="2019-10" db="EMBL/GenBank/DDBJ databases">
        <title>Epibacterium sp. nov., isolated from seawater.</title>
        <authorList>
            <person name="Zhang X."/>
            <person name="Li N."/>
        </authorList>
    </citation>
    <scope>NUCLEOTIDE SEQUENCE [LARGE SCALE GENOMIC DNA]</scope>
    <source>
        <strain evidence="10 11">SM1979</strain>
    </source>
</reference>
<name>A0A843YB71_9RHOB</name>
<evidence type="ECO:0000313" key="10">
    <source>
        <dbReference type="EMBL" id="MQQ08226.1"/>
    </source>
</evidence>
<dbReference type="Pfam" id="PF01435">
    <property type="entry name" value="Peptidase_M48"/>
    <property type="match status" value="1"/>
</dbReference>
<keyword evidence="2" id="KW-0479">Metal-binding</keyword>
<dbReference type="InterPro" id="IPR055518">
    <property type="entry name" value="DUF7092"/>
</dbReference>
<accession>A0A843YB71</accession>
<evidence type="ECO:0000256" key="1">
    <source>
        <dbReference type="ARBA" id="ARBA00022670"/>
    </source>
</evidence>
<dbReference type="GO" id="GO:0016020">
    <property type="term" value="C:membrane"/>
    <property type="evidence" value="ECO:0007669"/>
    <property type="project" value="TreeGrafter"/>
</dbReference>
<dbReference type="InterPro" id="IPR001915">
    <property type="entry name" value="Peptidase_M48"/>
</dbReference>
<sequence>MSAHDPSISGWAFRPGSSERISARLDVSADWIFLTDPDDGLLLTKSAPLDVRLDQAAGAGPRNVYFADGWMFQTEDHQISILMQEPLPSRLLRHFEIFRLRLAAFIFLSLLSAFAAWSLAVPALVTVAVWLTPHAALSQIDKASIKSLDLTVFEESDLSADKQKDQKRVLKQLMLSVDANRPFTLIFREMPGMGANAAALPGGTIIVSDELVTRYGDDPTVIAGVLAHEMGHVVEQHGLKQLYRALTVYALITLVAGDVGPILENVLLEGQTLASLSYSRKHELSADRFAVDLLYKSGFSPEGLQRLFKDVEETDGENSWFATHPSSAERLKQIKEMADHRK</sequence>
<feature type="domain" description="Peptidase M48" evidence="8">
    <location>
        <begin position="162"/>
        <end position="337"/>
    </location>
</feature>
<feature type="domain" description="DUF7092" evidence="9">
    <location>
        <begin position="8"/>
        <end position="78"/>
    </location>
</feature>
<evidence type="ECO:0000256" key="5">
    <source>
        <dbReference type="ARBA" id="ARBA00023049"/>
    </source>
</evidence>
<keyword evidence="1 6" id="KW-0645">Protease</keyword>
<dbReference type="EMBL" id="WIBF01000003">
    <property type="protein sequence ID" value="MQQ08226.1"/>
    <property type="molecule type" value="Genomic_DNA"/>
</dbReference>
<evidence type="ECO:0000259" key="8">
    <source>
        <dbReference type="Pfam" id="PF01435"/>
    </source>
</evidence>
<proteinExistence type="inferred from homology"/>
<evidence type="ECO:0000256" key="4">
    <source>
        <dbReference type="ARBA" id="ARBA00022833"/>
    </source>
</evidence>
<dbReference type="InterPro" id="IPR051156">
    <property type="entry name" value="Mito/Outer_Membr_Metalloprot"/>
</dbReference>
<keyword evidence="7" id="KW-1133">Transmembrane helix</keyword>
<evidence type="ECO:0000256" key="7">
    <source>
        <dbReference type="SAM" id="Phobius"/>
    </source>
</evidence>
<dbReference type="GO" id="GO:0004222">
    <property type="term" value="F:metalloendopeptidase activity"/>
    <property type="evidence" value="ECO:0007669"/>
    <property type="project" value="InterPro"/>
</dbReference>
<keyword evidence="3 6" id="KW-0378">Hydrolase</keyword>
<evidence type="ECO:0000256" key="6">
    <source>
        <dbReference type="RuleBase" id="RU003983"/>
    </source>
</evidence>
<keyword evidence="7" id="KW-0812">Transmembrane</keyword>
<dbReference type="Gene3D" id="3.30.2010.10">
    <property type="entry name" value="Metalloproteases ('zincins'), catalytic domain"/>
    <property type="match status" value="1"/>
</dbReference>
<dbReference type="Pfam" id="PF23368">
    <property type="entry name" value="DUF7092"/>
    <property type="match status" value="1"/>
</dbReference>
<evidence type="ECO:0000313" key="11">
    <source>
        <dbReference type="Proteomes" id="UP000444174"/>
    </source>
</evidence>
<protein>
    <submittedName>
        <fullName evidence="10">M48 family metalloprotease</fullName>
    </submittedName>
</protein>
<feature type="transmembrane region" description="Helical" evidence="7">
    <location>
        <begin position="102"/>
        <end position="131"/>
    </location>
</feature>
<dbReference type="PANTHER" id="PTHR22726:SF1">
    <property type="entry name" value="METALLOENDOPEPTIDASE OMA1, MITOCHONDRIAL"/>
    <property type="match status" value="1"/>
</dbReference>
<dbReference type="GO" id="GO:0046872">
    <property type="term" value="F:metal ion binding"/>
    <property type="evidence" value="ECO:0007669"/>
    <property type="project" value="UniProtKB-KW"/>
</dbReference>
<comment type="cofactor">
    <cofactor evidence="6">
        <name>Zn(2+)</name>
        <dbReference type="ChEBI" id="CHEBI:29105"/>
    </cofactor>
    <text evidence="6">Binds 1 zinc ion per subunit.</text>
</comment>
<evidence type="ECO:0000256" key="3">
    <source>
        <dbReference type="ARBA" id="ARBA00022801"/>
    </source>
</evidence>
<gene>
    <name evidence="10" type="ORF">GFB49_07165</name>
</gene>
<dbReference type="PANTHER" id="PTHR22726">
    <property type="entry name" value="METALLOENDOPEPTIDASE OMA1"/>
    <property type="match status" value="1"/>
</dbReference>
<organism evidence="10 11">
    <name type="scientific">Tritonibacter litoralis</name>
    <dbReference type="NCBI Taxonomy" id="2662264"/>
    <lineage>
        <taxon>Bacteria</taxon>
        <taxon>Pseudomonadati</taxon>
        <taxon>Pseudomonadota</taxon>
        <taxon>Alphaproteobacteria</taxon>
        <taxon>Rhodobacterales</taxon>
        <taxon>Paracoccaceae</taxon>
        <taxon>Tritonibacter</taxon>
    </lineage>
</organism>
<dbReference type="GO" id="GO:0051603">
    <property type="term" value="P:proteolysis involved in protein catabolic process"/>
    <property type="evidence" value="ECO:0007669"/>
    <property type="project" value="TreeGrafter"/>
</dbReference>
<keyword evidence="5 6" id="KW-0482">Metalloprotease</keyword>
<keyword evidence="4 6" id="KW-0862">Zinc</keyword>
<keyword evidence="11" id="KW-1185">Reference proteome</keyword>
<dbReference type="AlphaFoldDB" id="A0A843YB71"/>
<evidence type="ECO:0000256" key="2">
    <source>
        <dbReference type="ARBA" id="ARBA00022723"/>
    </source>
</evidence>
<dbReference type="Proteomes" id="UP000444174">
    <property type="component" value="Unassembled WGS sequence"/>
</dbReference>
<comment type="similarity">
    <text evidence="6">Belongs to the peptidase M48 family.</text>
</comment>